<evidence type="ECO:0000259" key="8">
    <source>
        <dbReference type="PROSITE" id="PS51379"/>
    </source>
</evidence>
<dbReference type="GO" id="GO:0051539">
    <property type="term" value="F:4 iron, 4 sulfur cluster binding"/>
    <property type="evidence" value="ECO:0007669"/>
    <property type="project" value="UniProtKB-KW"/>
</dbReference>
<organism evidence="9 10">
    <name type="scientific">Desulfitobacterium hafniense (strain Y51)</name>
    <dbReference type="NCBI Taxonomy" id="138119"/>
    <lineage>
        <taxon>Bacteria</taxon>
        <taxon>Bacillati</taxon>
        <taxon>Bacillota</taxon>
        <taxon>Clostridia</taxon>
        <taxon>Eubacteriales</taxon>
        <taxon>Desulfitobacteriaceae</taxon>
        <taxon>Desulfitobacterium</taxon>
    </lineage>
</organism>
<evidence type="ECO:0000256" key="7">
    <source>
        <dbReference type="ARBA" id="ARBA00023014"/>
    </source>
</evidence>
<keyword evidence="7" id="KW-0411">Iron-sulfur</keyword>
<keyword evidence="1" id="KW-0813">Transport</keyword>
<keyword evidence="2" id="KW-0004">4Fe-4S</keyword>
<feature type="domain" description="4Fe-4S ferredoxin-type" evidence="8">
    <location>
        <begin position="10"/>
        <end position="39"/>
    </location>
</feature>
<dbReference type="Proteomes" id="UP000001946">
    <property type="component" value="Chromosome"/>
</dbReference>
<dbReference type="PROSITE" id="PS51379">
    <property type="entry name" value="4FE4S_FER_2"/>
    <property type="match status" value="1"/>
</dbReference>
<dbReference type="AlphaFoldDB" id="Q24XQ7"/>
<dbReference type="GO" id="GO:0046872">
    <property type="term" value="F:metal ion binding"/>
    <property type="evidence" value="ECO:0007669"/>
    <property type="project" value="UniProtKB-KW"/>
</dbReference>
<proteinExistence type="predicted"/>
<dbReference type="Gene3D" id="3.30.70.20">
    <property type="match status" value="1"/>
</dbReference>
<evidence type="ECO:0000256" key="2">
    <source>
        <dbReference type="ARBA" id="ARBA00022485"/>
    </source>
</evidence>
<dbReference type="PANTHER" id="PTHR43177:SF5">
    <property type="entry name" value="ANAEROBIC DIMETHYL SULFOXIDE REDUCTASE CHAIN B-RELATED"/>
    <property type="match status" value="1"/>
</dbReference>
<dbReference type="Pfam" id="PF13247">
    <property type="entry name" value="Fer4_11"/>
    <property type="match status" value="1"/>
</dbReference>
<dbReference type="STRING" id="138119.DSY1396"/>
<accession>Q24XQ7</accession>
<dbReference type="HOGENOM" id="CLU_151196_0_0_9"/>
<dbReference type="KEGG" id="dsy:DSY1396"/>
<keyword evidence="4" id="KW-0677">Repeat</keyword>
<dbReference type="eggNOG" id="COG0437">
    <property type="taxonomic scope" value="Bacteria"/>
</dbReference>
<evidence type="ECO:0000256" key="5">
    <source>
        <dbReference type="ARBA" id="ARBA00022982"/>
    </source>
</evidence>
<evidence type="ECO:0000313" key="9">
    <source>
        <dbReference type="EMBL" id="BAE83185.1"/>
    </source>
</evidence>
<keyword evidence="5" id="KW-0249">Electron transport</keyword>
<name>Q24XQ7_DESHY</name>
<evidence type="ECO:0000313" key="10">
    <source>
        <dbReference type="Proteomes" id="UP000001946"/>
    </source>
</evidence>
<evidence type="ECO:0000256" key="4">
    <source>
        <dbReference type="ARBA" id="ARBA00022737"/>
    </source>
</evidence>
<dbReference type="PANTHER" id="PTHR43177">
    <property type="entry name" value="PROTEIN NRFC"/>
    <property type="match status" value="1"/>
</dbReference>
<dbReference type="EMBL" id="AP008230">
    <property type="protein sequence ID" value="BAE83185.1"/>
    <property type="molecule type" value="Genomic_DNA"/>
</dbReference>
<gene>
    <name evidence="9" type="ordered locus">DSY1396</name>
</gene>
<evidence type="ECO:0000256" key="6">
    <source>
        <dbReference type="ARBA" id="ARBA00023004"/>
    </source>
</evidence>
<protein>
    <submittedName>
        <fullName evidence="9">Putative oxidoreductase iron-sulfur subunit</fullName>
    </submittedName>
</protein>
<evidence type="ECO:0000256" key="1">
    <source>
        <dbReference type="ARBA" id="ARBA00022448"/>
    </source>
</evidence>
<dbReference type="InterPro" id="IPR050954">
    <property type="entry name" value="ET_IronSulfur_Cluster-Binding"/>
</dbReference>
<sequence>MAMSKDNAQYGILIDYEYCTNCHTCEVACKKELGLPVGQFGIKVLEDGPRENVYGKWSWTYLPLPTELCNLCEDRVKEGRLPTCVHHCQSGIMYYGTLEELSKKLVEKPNMVLFSR</sequence>
<dbReference type="SUPFAM" id="SSF54862">
    <property type="entry name" value="4Fe-4S ferredoxins"/>
    <property type="match status" value="1"/>
</dbReference>
<evidence type="ECO:0000256" key="3">
    <source>
        <dbReference type="ARBA" id="ARBA00022723"/>
    </source>
</evidence>
<keyword evidence="3" id="KW-0479">Metal-binding</keyword>
<keyword evidence="6" id="KW-0408">Iron</keyword>
<reference evidence="9 10" key="1">
    <citation type="journal article" date="2006" name="J. Bacteriol.">
        <title>Complete genome sequence of the dehalorespiring bacterium Desulfitobacterium hafniense Y51 and comparison with Dehalococcoides ethenogenes 195.</title>
        <authorList>
            <person name="Nonaka H."/>
            <person name="Keresztes G."/>
            <person name="Shinoda Y."/>
            <person name="Ikenaga Y."/>
            <person name="Abe M."/>
            <person name="Naito K."/>
            <person name="Inatomi K."/>
            <person name="Furukawa K."/>
            <person name="Inui M."/>
            <person name="Yukawa H."/>
        </authorList>
    </citation>
    <scope>NUCLEOTIDE SEQUENCE [LARGE SCALE GENOMIC DNA]</scope>
    <source>
        <strain evidence="9 10">Y51</strain>
    </source>
</reference>
<dbReference type="InterPro" id="IPR017896">
    <property type="entry name" value="4Fe4S_Fe-S-bd"/>
</dbReference>
<keyword evidence="10" id="KW-1185">Reference proteome</keyword>